<comment type="caution">
    <text evidence="2">The sequence shown here is derived from an EMBL/GenBank/DDBJ whole genome shotgun (WGS) entry which is preliminary data.</text>
</comment>
<accession>A0AAD8IUD3</accession>
<dbReference type="Gene3D" id="2.170.150.20">
    <property type="entry name" value="Peptide methionine sulfoxide reductase"/>
    <property type="match status" value="1"/>
</dbReference>
<evidence type="ECO:0000259" key="1">
    <source>
        <dbReference type="PROSITE" id="PS51788"/>
    </source>
</evidence>
<dbReference type="GO" id="GO:0004467">
    <property type="term" value="F:long-chain fatty acid-CoA ligase activity"/>
    <property type="evidence" value="ECO:0007669"/>
    <property type="project" value="TreeGrafter"/>
</dbReference>
<dbReference type="Proteomes" id="UP001237642">
    <property type="component" value="Unassembled WGS sequence"/>
</dbReference>
<reference evidence="2" key="2">
    <citation type="submission" date="2023-05" db="EMBL/GenBank/DDBJ databases">
        <authorList>
            <person name="Schelkunov M.I."/>
        </authorList>
    </citation>
    <scope>NUCLEOTIDE SEQUENCE</scope>
    <source>
        <strain evidence="2">Hsosn_3</strain>
        <tissue evidence="2">Leaf</tissue>
    </source>
</reference>
<dbReference type="EMBL" id="JAUIZM010000004">
    <property type="protein sequence ID" value="KAK1390235.1"/>
    <property type="molecule type" value="Genomic_DNA"/>
</dbReference>
<name>A0AAD8IUD3_9APIA</name>
<protein>
    <recommendedName>
        <fullName evidence="1">CULT domain-containing protein</fullName>
    </recommendedName>
</protein>
<dbReference type="PANTHER" id="PTHR43272">
    <property type="entry name" value="LONG-CHAIN-FATTY-ACID--COA LIGASE"/>
    <property type="match status" value="1"/>
</dbReference>
<gene>
    <name evidence="2" type="ORF">POM88_018413</name>
</gene>
<sequence length="237" mass="26831">MWNKIVKAPNMDGLARKPDLLSFHIASKMPVSESTRQELLEIDGVSYRLRREIELLESFDRVRCKTCQTVIARRSDMLVMSICFEDIPLWCIALKILALSDVHSIRNIILSTVNTKLRGMNGGNKHDEAAPLCDRVVFNKVKQALGGRVRLILSGAAPLATHIEAYLRVVACCYVLQGYGYIESSKWLNLFTWYAWTITYCATCETQMGWLFSATSKALKPRSFWGIRSSQVADDMS</sequence>
<keyword evidence="3" id="KW-1185">Reference proteome</keyword>
<feature type="domain" description="CULT" evidence="1">
    <location>
        <begin position="59"/>
        <end position="236"/>
    </location>
</feature>
<evidence type="ECO:0000313" key="3">
    <source>
        <dbReference type="Proteomes" id="UP001237642"/>
    </source>
</evidence>
<dbReference type="FunFam" id="1.20.58.1480:FF:000007">
    <property type="entry name" value="Lon protease homolog"/>
    <property type="match status" value="1"/>
</dbReference>
<dbReference type="InterPro" id="IPR034750">
    <property type="entry name" value="CULT"/>
</dbReference>
<dbReference type="GO" id="GO:0016020">
    <property type="term" value="C:membrane"/>
    <property type="evidence" value="ECO:0007669"/>
    <property type="project" value="TreeGrafter"/>
</dbReference>
<dbReference type="PANTHER" id="PTHR43272:SF3">
    <property type="entry name" value="LONG CHAIN ACYL-COA SYNTHETASE 4"/>
    <property type="match status" value="1"/>
</dbReference>
<dbReference type="Gene3D" id="1.20.58.1480">
    <property type="match status" value="1"/>
</dbReference>
<reference evidence="2" key="1">
    <citation type="submission" date="2023-02" db="EMBL/GenBank/DDBJ databases">
        <title>Genome of toxic invasive species Heracleum sosnowskyi carries increased number of genes despite the absence of recent whole-genome duplications.</title>
        <authorList>
            <person name="Schelkunov M."/>
            <person name="Shtratnikova V."/>
            <person name="Makarenko M."/>
            <person name="Klepikova A."/>
            <person name="Omelchenko D."/>
            <person name="Novikova G."/>
            <person name="Obukhova E."/>
            <person name="Bogdanov V."/>
            <person name="Penin A."/>
            <person name="Logacheva M."/>
        </authorList>
    </citation>
    <scope>NUCLEOTIDE SEQUENCE</scope>
    <source>
        <strain evidence="2">Hsosn_3</strain>
        <tissue evidence="2">Leaf</tissue>
    </source>
</reference>
<proteinExistence type="predicted"/>
<dbReference type="PROSITE" id="PS51788">
    <property type="entry name" value="CULT"/>
    <property type="match status" value="1"/>
</dbReference>
<dbReference type="AlphaFoldDB" id="A0AAD8IUD3"/>
<dbReference type="GO" id="GO:0005783">
    <property type="term" value="C:endoplasmic reticulum"/>
    <property type="evidence" value="ECO:0007669"/>
    <property type="project" value="TreeGrafter"/>
</dbReference>
<evidence type="ECO:0000313" key="2">
    <source>
        <dbReference type="EMBL" id="KAK1390235.1"/>
    </source>
</evidence>
<dbReference type="FunFam" id="2.170.150.20:FF:000007">
    <property type="entry name" value="Protein cereblon"/>
    <property type="match status" value="1"/>
</dbReference>
<organism evidence="2 3">
    <name type="scientific">Heracleum sosnowskyi</name>
    <dbReference type="NCBI Taxonomy" id="360622"/>
    <lineage>
        <taxon>Eukaryota</taxon>
        <taxon>Viridiplantae</taxon>
        <taxon>Streptophyta</taxon>
        <taxon>Embryophyta</taxon>
        <taxon>Tracheophyta</taxon>
        <taxon>Spermatophyta</taxon>
        <taxon>Magnoliopsida</taxon>
        <taxon>eudicotyledons</taxon>
        <taxon>Gunneridae</taxon>
        <taxon>Pentapetalae</taxon>
        <taxon>asterids</taxon>
        <taxon>campanulids</taxon>
        <taxon>Apiales</taxon>
        <taxon>Apiaceae</taxon>
        <taxon>Apioideae</taxon>
        <taxon>apioid superclade</taxon>
        <taxon>Tordylieae</taxon>
        <taxon>Tordyliinae</taxon>
        <taxon>Heracleum</taxon>
    </lineage>
</organism>